<evidence type="ECO:0000313" key="3">
    <source>
        <dbReference type="Proteomes" id="UP000271162"/>
    </source>
</evidence>
<dbReference type="Proteomes" id="UP000271162">
    <property type="component" value="Unassembled WGS sequence"/>
</dbReference>
<feature type="transmembrane region" description="Helical" evidence="1">
    <location>
        <begin position="322"/>
        <end position="342"/>
    </location>
</feature>
<feature type="transmembrane region" description="Helical" evidence="1">
    <location>
        <begin position="97"/>
        <end position="118"/>
    </location>
</feature>
<keyword evidence="1" id="KW-1133">Transmembrane helix</keyword>
<accession>A0A0N4Y8U8</accession>
<dbReference type="WBParaSite" id="NBR_0001267901-mRNA-1">
    <property type="protein sequence ID" value="NBR_0001267901-mRNA-1"/>
    <property type="gene ID" value="NBR_0001267901"/>
</dbReference>
<name>A0A0N4Y8U8_NIPBR</name>
<dbReference type="AlphaFoldDB" id="A0A0N4Y8U8"/>
<sequence>MLGNPTFEVILCENFEDSFLKMLDLTAVKLNFKSSGAEPQFPPVRSAMVSTRSLTWTCLLVQLVMSAACLVASMAVIAAKLQSVSIYEDKQYVSIEWWTFALMSFAMILATVTTMFGMSNNKKFLLLPHLFLLVSDENFEVTLIEFTGSPLSLLESDPNRRRFHGSERSYFYDADDSPGSDSWLFIFCLFAARVLAVVVLEFDYSEPNWIFRIAVLALAGDQSYVALAGEMVLLIAGLTGIGMLHGWTEGIGYQMRAYYTPLWLCAVLMCLLLLLVISLFLVFFCLQFNRPGVVKQHILLLATSWPIAVLLIASAVASGAPILVALVLIIYFTALLPFAYLYHKVEWFVDVDSSV</sequence>
<feature type="transmembrane region" description="Helical" evidence="1">
    <location>
        <begin position="54"/>
        <end position="77"/>
    </location>
</feature>
<gene>
    <name evidence="2" type="ORF">NBR_LOCUS12680</name>
</gene>
<feature type="transmembrane region" description="Helical" evidence="1">
    <location>
        <begin position="183"/>
        <end position="204"/>
    </location>
</feature>
<evidence type="ECO:0000256" key="1">
    <source>
        <dbReference type="SAM" id="Phobius"/>
    </source>
</evidence>
<evidence type="ECO:0000313" key="4">
    <source>
        <dbReference type="WBParaSite" id="NBR_0001267901-mRNA-1"/>
    </source>
</evidence>
<feature type="transmembrane region" description="Helical" evidence="1">
    <location>
        <begin position="298"/>
        <end position="316"/>
    </location>
</feature>
<feature type="transmembrane region" description="Helical" evidence="1">
    <location>
        <begin position="224"/>
        <end position="248"/>
    </location>
</feature>
<reference evidence="2 3" key="2">
    <citation type="submission" date="2018-11" db="EMBL/GenBank/DDBJ databases">
        <authorList>
            <consortium name="Pathogen Informatics"/>
        </authorList>
    </citation>
    <scope>NUCLEOTIDE SEQUENCE [LARGE SCALE GENOMIC DNA]</scope>
</reference>
<reference evidence="4" key="1">
    <citation type="submission" date="2017-02" db="UniProtKB">
        <authorList>
            <consortium name="WormBaseParasite"/>
        </authorList>
    </citation>
    <scope>IDENTIFICATION</scope>
</reference>
<dbReference type="EMBL" id="UYSL01020825">
    <property type="protein sequence ID" value="VDL76269.1"/>
    <property type="molecule type" value="Genomic_DNA"/>
</dbReference>
<organism evidence="4">
    <name type="scientific">Nippostrongylus brasiliensis</name>
    <name type="common">Rat hookworm</name>
    <dbReference type="NCBI Taxonomy" id="27835"/>
    <lineage>
        <taxon>Eukaryota</taxon>
        <taxon>Metazoa</taxon>
        <taxon>Ecdysozoa</taxon>
        <taxon>Nematoda</taxon>
        <taxon>Chromadorea</taxon>
        <taxon>Rhabditida</taxon>
        <taxon>Rhabditina</taxon>
        <taxon>Rhabditomorpha</taxon>
        <taxon>Strongyloidea</taxon>
        <taxon>Heligmosomidae</taxon>
        <taxon>Nippostrongylus</taxon>
    </lineage>
</organism>
<keyword evidence="1" id="KW-0472">Membrane</keyword>
<evidence type="ECO:0000313" key="2">
    <source>
        <dbReference type="EMBL" id="VDL76269.1"/>
    </source>
</evidence>
<keyword evidence="1" id="KW-0812">Transmembrane</keyword>
<protein>
    <submittedName>
        <fullName evidence="4">Transmembrane protein</fullName>
    </submittedName>
</protein>
<feature type="transmembrane region" description="Helical" evidence="1">
    <location>
        <begin position="260"/>
        <end position="286"/>
    </location>
</feature>
<keyword evidence="3" id="KW-1185">Reference proteome</keyword>
<proteinExistence type="predicted"/>